<keyword evidence="5" id="KW-1185">Reference proteome</keyword>
<feature type="region of interest" description="Disordered" evidence="2">
    <location>
        <begin position="113"/>
        <end position="140"/>
    </location>
</feature>
<dbReference type="EMBL" id="JAVXUO010002750">
    <property type="protein sequence ID" value="KAK2970133.1"/>
    <property type="molecule type" value="Genomic_DNA"/>
</dbReference>
<dbReference type="InterPro" id="IPR001878">
    <property type="entry name" value="Znf_CCHC"/>
</dbReference>
<dbReference type="SMART" id="SM00343">
    <property type="entry name" value="ZnF_C2HC"/>
    <property type="match status" value="1"/>
</dbReference>
<gene>
    <name evidence="4" type="ORF">RJ640_011716</name>
</gene>
<feature type="compositionally biased region" description="Polar residues" evidence="2">
    <location>
        <begin position="119"/>
        <end position="138"/>
    </location>
</feature>
<dbReference type="Proteomes" id="UP001187471">
    <property type="component" value="Unassembled WGS sequence"/>
</dbReference>
<proteinExistence type="predicted"/>
<evidence type="ECO:0000256" key="2">
    <source>
        <dbReference type="SAM" id="MobiDB-lite"/>
    </source>
</evidence>
<dbReference type="SUPFAM" id="SSF57756">
    <property type="entry name" value="Retrovirus zinc finger-like domains"/>
    <property type="match status" value="1"/>
</dbReference>
<feature type="domain" description="CCHC-type" evidence="3">
    <location>
        <begin position="99"/>
        <end position="114"/>
    </location>
</feature>
<dbReference type="Pfam" id="PF00098">
    <property type="entry name" value="zf-CCHC"/>
    <property type="match status" value="1"/>
</dbReference>
<evidence type="ECO:0000259" key="3">
    <source>
        <dbReference type="PROSITE" id="PS50158"/>
    </source>
</evidence>
<keyword evidence="1" id="KW-0863">Zinc-finger</keyword>
<dbReference type="GO" id="GO:0003676">
    <property type="term" value="F:nucleic acid binding"/>
    <property type="evidence" value="ECO:0007669"/>
    <property type="project" value="InterPro"/>
</dbReference>
<comment type="caution">
    <text evidence="4">The sequence shown here is derived from an EMBL/GenBank/DDBJ whole genome shotgun (WGS) entry which is preliminary data.</text>
</comment>
<feature type="region of interest" description="Disordered" evidence="2">
    <location>
        <begin position="30"/>
        <end position="59"/>
    </location>
</feature>
<name>A0AA88QNP8_9ASTE</name>
<organism evidence="4 5">
    <name type="scientific">Escallonia rubra</name>
    <dbReference type="NCBI Taxonomy" id="112253"/>
    <lineage>
        <taxon>Eukaryota</taxon>
        <taxon>Viridiplantae</taxon>
        <taxon>Streptophyta</taxon>
        <taxon>Embryophyta</taxon>
        <taxon>Tracheophyta</taxon>
        <taxon>Spermatophyta</taxon>
        <taxon>Magnoliopsida</taxon>
        <taxon>eudicotyledons</taxon>
        <taxon>Gunneridae</taxon>
        <taxon>Pentapetalae</taxon>
        <taxon>asterids</taxon>
        <taxon>campanulids</taxon>
        <taxon>Escalloniales</taxon>
        <taxon>Escalloniaceae</taxon>
        <taxon>Escallonia</taxon>
    </lineage>
</organism>
<dbReference type="PROSITE" id="PS50158">
    <property type="entry name" value="ZF_CCHC"/>
    <property type="match status" value="1"/>
</dbReference>
<keyword evidence="1" id="KW-0479">Metal-binding</keyword>
<dbReference type="GO" id="GO:0008270">
    <property type="term" value="F:zinc ion binding"/>
    <property type="evidence" value="ECO:0007669"/>
    <property type="project" value="UniProtKB-KW"/>
</dbReference>
<reference evidence="4" key="1">
    <citation type="submission" date="2022-12" db="EMBL/GenBank/DDBJ databases">
        <title>Draft genome assemblies for two species of Escallonia (Escalloniales).</title>
        <authorList>
            <person name="Chanderbali A."/>
            <person name="Dervinis C."/>
            <person name="Anghel I."/>
            <person name="Soltis D."/>
            <person name="Soltis P."/>
            <person name="Zapata F."/>
        </authorList>
    </citation>
    <scope>NUCLEOTIDE SEQUENCE</scope>
    <source>
        <strain evidence="4">UCBG92.1500</strain>
        <tissue evidence="4">Leaf</tissue>
    </source>
</reference>
<protein>
    <recommendedName>
        <fullName evidence="3">CCHC-type domain-containing protein</fullName>
    </recommendedName>
</protein>
<evidence type="ECO:0000313" key="5">
    <source>
        <dbReference type="Proteomes" id="UP001187471"/>
    </source>
</evidence>
<evidence type="ECO:0000313" key="4">
    <source>
        <dbReference type="EMBL" id="KAK2970133.1"/>
    </source>
</evidence>
<keyword evidence="1" id="KW-0862">Zinc</keyword>
<accession>A0AA88QNP8</accession>
<feature type="compositionally biased region" description="Basic and acidic residues" evidence="2">
    <location>
        <begin position="30"/>
        <end position="49"/>
    </location>
</feature>
<dbReference type="InterPro" id="IPR036875">
    <property type="entry name" value="Znf_CCHC_sf"/>
</dbReference>
<sequence length="155" mass="17845">MMKRARIMRPDFPSCRETYGQVMDKAQRVETRRKYYKEQRQKRGREKSSLNDNDMVQPKSKINNLAIKELVQNTQNPVKACKTCGKNHRGISYWQSGACFNCQQQGHRIRDCPQPLRPQFTQGRGKQNQLPGNNQAGTTRARAYALTEKDATASP</sequence>
<evidence type="ECO:0000256" key="1">
    <source>
        <dbReference type="PROSITE-ProRule" id="PRU00047"/>
    </source>
</evidence>
<dbReference type="Gene3D" id="4.10.60.10">
    <property type="entry name" value="Zinc finger, CCHC-type"/>
    <property type="match status" value="1"/>
</dbReference>
<dbReference type="AlphaFoldDB" id="A0AA88QNP8"/>